<feature type="domain" description="Disease resistance R13L4/SHOC-2-like LRR" evidence="7">
    <location>
        <begin position="531"/>
        <end position="848"/>
    </location>
</feature>
<evidence type="ECO:0000256" key="2">
    <source>
        <dbReference type="ARBA" id="ARBA00022737"/>
    </source>
</evidence>
<dbReference type="SMR" id="A0A8J8Y3I6"/>
<dbReference type="Gene3D" id="1.10.10.10">
    <property type="entry name" value="Winged helix-like DNA-binding domain superfamily/Winged helix DNA-binding domain"/>
    <property type="match status" value="1"/>
</dbReference>
<dbReference type="GO" id="GO:0002758">
    <property type="term" value="P:innate immune response-activating signaling pathway"/>
    <property type="evidence" value="ECO:0007669"/>
    <property type="project" value="UniProtKB-ARBA"/>
</dbReference>
<feature type="coiled-coil region" evidence="5">
    <location>
        <begin position="36"/>
        <end position="63"/>
    </location>
</feature>
<dbReference type="Pfam" id="PF00931">
    <property type="entry name" value="NB-ARC"/>
    <property type="match status" value="1"/>
</dbReference>
<dbReference type="InterPro" id="IPR002182">
    <property type="entry name" value="NB-ARC"/>
</dbReference>
<dbReference type="PANTHER" id="PTHR33463">
    <property type="entry name" value="NB-ARC DOMAIN-CONTAINING PROTEIN-RELATED"/>
    <property type="match status" value="1"/>
</dbReference>
<evidence type="ECO:0000313" key="8">
    <source>
        <dbReference type="EMBL" id="EAZ44190.1"/>
    </source>
</evidence>
<evidence type="ECO:0000256" key="4">
    <source>
        <dbReference type="ARBA" id="ARBA00022840"/>
    </source>
</evidence>
<sequence length="895" mass="102331">MGSIAQIAVGATTIMCRIGGWLLPHLTYPFKTAQNVKKLTELRRKLQARRDDIELMIENAERKQKVCPHVVRDWMEDAEHAIGEADEIKTEYDNRTPCFQRLTPNLNVARSYRISKRARKSMIKLKQVYAGGEFSEGEFPCKPPPKVEHRPIGTSVVIGMEHYLDMVMCYLREKDKNIPVIGIWGMGGVGKTTLLKLINNEFLGTVDGLHFDLVICVTASRSCRPENLQINLLEKLGLELRMDTGRESRRAAIFDYLWNKNFLLLLDDLWEKISLEEIGVPPPGRDKIHKVVLATRSEQVCAEMEARTTIKVECLPQDDAWKLFLSNVTEATINLDMRIQRLAREVCDRCKGLPLALVSVGRTMSIRRQWQEWEAALRSLNKSYQLFEKSGLKKENAILATLRLTYDNLSSDHLRECFLACAIWPQDYSIWNIDLVNCWIGLGLIPIGRALCQSHNDGYSVIWQLKRVCLLEEGDIGHTEVRLHDTIRDMALWITSEKGWLMQAGLGMRRVTDIERWASATTISLMCNFVESLPSVLPSCPNLSVLVLQQNFHFSEILPTFFQSMSALTYLDLSWTQFEYLPREICHLVNLQCLNLADSFIASLPEKFGDLKQLRILNLSFTNHLMNIPYGVISRLSMLKVLYLYQSKYTGFEKEFDGSCANGKQINEFSLTELDCFDNGLALGITVRTSLALKKLSELPDINVHHLGVEQLQGESSVSLKLKSSMSVVNFKMCLGIETLSIEYVDDSYPEKAIPYLEFLTFWRLPKLSKVSLGHDLLYIRMLNIVENNGLTDLTWIIKLPYLEHLDLSFCSMLKCIIADTDDGEESEIMADNNRVHAFPKLRILQLNYLPNLEIFSRLKLESPCLEYMDVFGCPLLQEFPLQATHEGITHLKRI</sequence>
<dbReference type="GO" id="GO:0042742">
    <property type="term" value="P:defense response to bacterium"/>
    <property type="evidence" value="ECO:0007669"/>
    <property type="project" value="UniProtKB-ARBA"/>
</dbReference>
<keyword evidence="4" id="KW-0067">ATP-binding</keyword>
<feature type="domain" description="NB-ARC" evidence="6">
    <location>
        <begin position="164"/>
        <end position="332"/>
    </location>
</feature>
<dbReference type="GO" id="GO:0009626">
    <property type="term" value="P:plant-type hypersensitive response"/>
    <property type="evidence" value="ECO:0007669"/>
    <property type="project" value="UniProtKB-ARBA"/>
</dbReference>
<accession>A0A8J8Y3I6</accession>
<dbReference type="InterPro" id="IPR036388">
    <property type="entry name" value="WH-like_DNA-bd_sf"/>
</dbReference>
<dbReference type="InterPro" id="IPR027417">
    <property type="entry name" value="P-loop_NTPase"/>
</dbReference>
<name>A0A8J8Y3I6_ORYSJ</name>
<dbReference type="EMBL" id="CM000146">
    <property type="protein sequence ID" value="EAZ44190.1"/>
    <property type="molecule type" value="Genomic_DNA"/>
</dbReference>
<gene>
    <name evidence="8" type="ORF">OsJ_28813</name>
</gene>
<keyword evidence="5" id="KW-0175">Coiled coil</keyword>
<dbReference type="Gene3D" id="3.80.10.10">
    <property type="entry name" value="Ribonuclease Inhibitor"/>
    <property type="match status" value="2"/>
</dbReference>
<evidence type="ECO:0000256" key="1">
    <source>
        <dbReference type="ARBA" id="ARBA00008894"/>
    </source>
</evidence>
<dbReference type="GO" id="GO:0043531">
    <property type="term" value="F:ADP binding"/>
    <property type="evidence" value="ECO:0007669"/>
    <property type="project" value="InterPro"/>
</dbReference>
<dbReference type="AlphaFoldDB" id="A0A8J8Y3I6"/>
<dbReference type="Pfam" id="PF23598">
    <property type="entry name" value="LRR_14"/>
    <property type="match status" value="1"/>
</dbReference>
<evidence type="ECO:0000256" key="3">
    <source>
        <dbReference type="ARBA" id="ARBA00022821"/>
    </source>
</evidence>
<keyword evidence="4" id="KW-0547">Nucleotide-binding</keyword>
<dbReference type="Gene3D" id="3.40.50.300">
    <property type="entry name" value="P-loop containing nucleotide triphosphate hydrolases"/>
    <property type="match status" value="1"/>
</dbReference>
<reference evidence="8" key="1">
    <citation type="journal article" date="2005" name="PLoS Biol.">
        <title>The genomes of Oryza sativa: a history of duplications.</title>
        <authorList>
            <person name="Yu J."/>
            <person name="Wang J."/>
            <person name="Lin W."/>
            <person name="Li S."/>
            <person name="Li H."/>
            <person name="Zhou J."/>
            <person name="Ni P."/>
            <person name="Dong W."/>
            <person name="Hu S."/>
            <person name="Zeng C."/>
            <person name="Zhang J."/>
            <person name="Zhang Y."/>
            <person name="Li R."/>
            <person name="Xu Z."/>
            <person name="Li S."/>
            <person name="Li X."/>
            <person name="Zheng H."/>
            <person name="Cong L."/>
            <person name="Lin L."/>
            <person name="Yin J."/>
            <person name="Geng J."/>
            <person name="Li G."/>
            <person name="Shi J."/>
            <person name="Liu J."/>
            <person name="Lv H."/>
            <person name="Li J."/>
            <person name="Wang J."/>
            <person name="Deng Y."/>
            <person name="Ran L."/>
            <person name="Shi X."/>
            <person name="Wang X."/>
            <person name="Wu Q."/>
            <person name="Li C."/>
            <person name="Ren X."/>
            <person name="Wang J."/>
            <person name="Wang X."/>
            <person name="Li D."/>
            <person name="Liu D."/>
            <person name="Zhang X."/>
            <person name="Ji Z."/>
            <person name="Zhao W."/>
            <person name="Sun Y."/>
            <person name="Zhang Z."/>
            <person name="Bao J."/>
            <person name="Han Y."/>
            <person name="Dong L."/>
            <person name="Ji J."/>
            <person name="Chen P."/>
            <person name="Wu S."/>
            <person name="Liu J."/>
            <person name="Xiao Y."/>
            <person name="Bu D."/>
            <person name="Tan J."/>
            <person name="Yang L."/>
            <person name="Ye C."/>
            <person name="Zhang J."/>
            <person name="Xu J."/>
            <person name="Zhou Y."/>
            <person name="Yu Y."/>
            <person name="Zhang B."/>
            <person name="Zhuang S."/>
            <person name="Wei H."/>
            <person name="Liu B."/>
            <person name="Lei M."/>
            <person name="Yu H."/>
            <person name="Li Y."/>
            <person name="Xu H."/>
            <person name="Wei S."/>
            <person name="He X."/>
            <person name="Fang L."/>
            <person name="Zhang Z."/>
            <person name="Zhang Y."/>
            <person name="Huang X."/>
            <person name="Su Z."/>
            <person name="Tong W."/>
            <person name="Li J."/>
            <person name="Tong Z."/>
            <person name="Li S."/>
            <person name="Ye J."/>
            <person name="Wang L."/>
            <person name="Fang L."/>
            <person name="Lei T."/>
            <person name="Chen C."/>
            <person name="Chen H."/>
            <person name="Xu Z."/>
            <person name="Li H."/>
            <person name="Huang H."/>
            <person name="Zhang F."/>
            <person name="Xu H."/>
            <person name="Li N."/>
            <person name="Zhao C."/>
            <person name="Li S."/>
            <person name="Dong L."/>
            <person name="Huang Y."/>
            <person name="Li L."/>
            <person name="Xi Y."/>
            <person name="Qi Q."/>
            <person name="Li W."/>
            <person name="Zhang B."/>
            <person name="Hu W."/>
            <person name="Zhang Y."/>
            <person name="Tian X."/>
            <person name="Jiao Y."/>
            <person name="Liang X."/>
            <person name="Jin J."/>
            <person name="Gao L."/>
            <person name="Zheng W."/>
            <person name="Hao B."/>
            <person name="Liu S."/>
            <person name="Wang W."/>
            <person name="Yuan L."/>
            <person name="Cao M."/>
            <person name="McDermott J."/>
            <person name="Samudrala R."/>
            <person name="Wang J."/>
            <person name="Wong G.K."/>
            <person name="Yang H."/>
        </authorList>
    </citation>
    <scope>NUCLEOTIDE SEQUENCE [LARGE SCALE GENOMIC DNA]</scope>
</reference>
<dbReference type="InterPro" id="IPR055414">
    <property type="entry name" value="LRR_R13L4/SHOC2-like"/>
</dbReference>
<dbReference type="SUPFAM" id="SSF52058">
    <property type="entry name" value="L domain-like"/>
    <property type="match status" value="1"/>
</dbReference>
<dbReference type="Proteomes" id="UP000007752">
    <property type="component" value="Chromosome 9"/>
</dbReference>
<dbReference type="FunFam" id="3.40.50.300:FF:001091">
    <property type="entry name" value="Probable disease resistance protein At1g61300"/>
    <property type="match status" value="1"/>
</dbReference>
<dbReference type="Gene3D" id="1.10.8.430">
    <property type="entry name" value="Helical domain of apoptotic protease-activating factors"/>
    <property type="match status" value="1"/>
</dbReference>
<dbReference type="GO" id="GO:0005524">
    <property type="term" value="F:ATP binding"/>
    <property type="evidence" value="ECO:0007669"/>
    <property type="project" value="UniProtKB-KW"/>
</dbReference>
<dbReference type="PRINTS" id="PR00364">
    <property type="entry name" value="DISEASERSIST"/>
</dbReference>
<proteinExistence type="inferred from homology"/>
<dbReference type="InterPro" id="IPR032675">
    <property type="entry name" value="LRR_dom_sf"/>
</dbReference>
<dbReference type="SUPFAM" id="SSF52540">
    <property type="entry name" value="P-loop containing nucleoside triphosphate hydrolases"/>
    <property type="match status" value="1"/>
</dbReference>
<dbReference type="FunFam" id="1.10.8.430:FF:000003">
    <property type="entry name" value="Probable disease resistance protein At5g66910"/>
    <property type="match status" value="1"/>
</dbReference>
<evidence type="ECO:0000259" key="6">
    <source>
        <dbReference type="Pfam" id="PF00931"/>
    </source>
</evidence>
<dbReference type="InterPro" id="IPR050905">
    <property type="entry name" value="Plant_NBS-LRR"/>
</dbReference>
<dbReference type="InterPro" id="IPR042197">
    <property type="entry name" value="Apaf_helical"/>
</dbReference>
<keyword evidence="3" id="KW-0611">Plant defense</keyword>
<protein>
    <submittedName>
        <fullName evidence="8">Uncharacterized protein</fullName>
    </submittedName>
</protein>
<organism evidence="8">
    <name type="scientific">Oryza sativa subsp. japonica</name>
    <name type="common">Rice</name>
    <dbReference type="NCBI Taxonomy" id="39947"/>
    <lineage>
        <taxon>Eukaryota</taxon>
        <taxon>Viridiplantae</taxon>
        <taxon>Streptophyta</taxon>
        <taxon>Embryophyta</taxon>
        <taxon>Tracheophyta</taxon>
        <taxon>Spermatophyta</taxon>
        <taxon>Magnoliopsida</taxon>
        <taxon>Liliopsida</taxon>
        <taxon>Poales</taxon>
        <taxon>Poaceae</taxon>
        <taxon>BOP clade</taxon>
        <taxon>Oryzoideae</taxon>
        <taxon>Oryzeae</taxon>
        <taxon>Oryzinae</taxon>
        <taxon>Oryza</taxon>
        <taxon>Oryza sativa</taxon>
    </lineage>
</organism>
<dbReference type="FunFam" id="1.10.10.10:FF:000322">
    <property type="entry name" value="Probable disease resistance protein At1g63360"/>
    <property type="match status" value="1"/>
</dbReference>
<reference evidence="8" key="2">
    <citation type="submission" date="2008-12" db="EMBL/GenBank/DDBJ databases">
        <title>Improved gene annotation of the rice (Oryza sativa) genomes.</title>
        <authorList>
            <person name="Wang J."/>
            <person name="Li R."/>
            <person name="Fan W."/>
            <person name="Huang Q."/>
            <person name="Zhang J."/>
            <person name="Zhou Y."/>
            <person name="Hu Y."/>
            <person name="Zi S."/>
            <person name="Li J."/>
            <person name="Ni P."/>
            <person name="Zheng H."/>
            <person name="Zhang Y."/>
            <person name="Zhao M."/>
            <person name="Hao Q."/>
            <person name="McDermott J."/>
            <person name="Samudrala R."/>
            <person name="Kristiansen K."/>
            <person name="Wong G.K.-S."/>
        </authorList>
    </citation>
    <scope>NUCLEOTIDE SEQUENCE</scope>
</reference>
<evidence type="ECO:0000256" key="5">
    <source>
        <dbReference type="SAM" id="Coils"/>
    </source>
</evidence>
<keyword evidence="2" id="KW-0677">Repeat</keyword>
<evidence type="ECO:0000259" key="7">
    <source>
        <dbReference type="Pfam" id="PF23598"/>
    </source>
</evidence>
<comment type="similarity">
    <text evidence="1">Belongs to the disease resistance NB-LRR family.</text>
</comment>